<gene>
    <name evidence="3" type="ORF">DD237_003418</name>
    <name evidence="2" type="ORF">DD238_003412</name>
</gene>
<dbReference type="EMBL" id="QKXF01000118">
    <property type="protein sequence ID" value="RQM16406.1"/>
    <property type="molecule type" value="Genomic_DNA"/>
</dbReference>
<feature type="region of interest" description="Disordered" evidence="1">
    <location>
        <begin position="1"/>
        <end position="25"/>
    </location>
</feature>
<keyword evidence="4" id="KW-1185">Reference proteome</keyword>
<dbReference type="VEuPathDB" id="FungiDB:DD237_003418"/>
<dbReference type="EMBL" id="QLLG01000206">
    <property type="protein sequence ID" value="RMX66363.1"/>
    <property type="molecule type" value="Genomic_DNA"/>
</dbReference>
<evidence type="ECO:0000313" key="2">
    <source>
        <dbReference type="EMBL" id="RMX66363.1"/>
    </source>
</evidence>
<dbReference type="AlphaFoldDB" id="A0A3M6VJN4"/>
<evidence type="ECO:0000256" key="1">
    <source>
        <dbReference type="SAM" id="MobiDB-lite"/>
    </source>
</evidence>
<evidence type="ECO:0000313" key="5">
    <source>
        <dbReference type="Proteomes" id="UP000286097"/>
    </source>
</evidence>
<reference evidence="4 5" key="1">
    <citation type="submission" date="2018-06" db="EMBL/GenBank/DDBJ databases">
        <title>Comparative genomics of downy mildews reveals potential adaptations to biotrophy.</title>
        <authorList>
            <person name="Fletcher K."/>
            <person name="Klosterman S.J."/>
            <person name="Derevnina L."/>
            <person name="Martin F."/>
            <person name="Koike S."/>
            <person name="Reyes Chin-Wo S."/>
            <person name="Mou B."/>
            <person name="Michelmore R."/>
        </authorList>
    </citation>
    <scope>NUCLEOTIDE SEQUENCE [LARGE SCALE GENOMIC DNA]</scope>
    <source>
        <strain evidence="3 5">R13</strain>
        <strain evidence="2 4">R14</strain>
    </source>
</reference>
<evidence type="ECO:0000313" key="4">
    <source>
        <dbReference type="Proteomes" id="UP000282087"/>
    </source>
</evidence>
<comment type="caution">
    <text evidence="2">The sequence shown here is derived from an EMBL/GenBank/DDBJ whole genome shotgun (WGS) entry which is preliminary data.</text>
</comment>
<accession>A0A3M6VJN4</accession>
<dbReference type="Proteomes" id="UP000282087">
    <property type="component" value="Unassembled WGS sequence"/>
</dbReference>
<evidence type="ECO:0000313" key="3">
    <source>
        <dbReference type="EMBL" id="RQM16406.1"/>
    </source>
</evidence>
<organism evidence="2 4">
    <name type="scientific">Peronospora effusa</name>
    <dbReference type="NCBI Taxonomy" id="542832"/>
    <lineage>
        <taxon>Eukaryota</taxon>
        <taxon>Sar</taxon>
        <taxon>Stramenopiles</taxon>
        <taxon>Oomycota</taxon>
        <taxon>Peronosporomycetes</taxon>
        <taxon>Peronosporales</taxon>
        <taxon>Peronosporaceae</taxon>
        <taxon>Peronospora</taxon>
    </lineage>
</organism>
<sequence>MTITGDVADTGCDGTKTPISSEESGLLKNDHDIDAIRAEYQQCVAEYEEAEMHIIKRSYVVK</sequence>
<name>A0A3M6VJN4_9STRA</name>
<proteinExistence type="predicted"/>
<protein>
    <submittedName>
        <fullName evidence="2">Uncharacterized protein</fullName>
    </submittedName>
</protein>
<dbReference type="Proteomes" id="UP000286097">
    <property type="component" value="Unassembled WGS sequence"/>
</dbReference>